<feature type="compositionally biased region" description="Basic and acidic residues" evidence="2">
    <location>
        <begin position="29"/>
        <end position="51"/>
    </location>
</feature>
<feature type="coiled-coil region" evidence="1">
    <location>
        <begin position="389"/>
        <end position="416"/>
    </location>
</feature>
<dbReference type="AlphaFoldDB" id="A0A9W8UGH4"/>
<reference evidence="4" key="1">
    <citation type="journal article" date="2023" name="Access Microbiol">
        <title>De-novo genome assembly for Akanthomyces muscarius, a biocontrol agent of insect agricultural pests.</title>
        <authorList>
            <person name="Erdos Z."/>
            <person name="Studholme D.J."/>
            <person name="Raymond B."/>
            <person name="Sharma M."/>
        </authorList>
    </citation>
    <scope>NUCLEOTIDE SEQUENCE</scope>
    <source>
        <strain evidence="4">Ve6</strain>
    </source>
</reference>
<feature type="transmembrane region" description="Helical" evidence="3">
    <location>
        <begin position="435"/>
        <end position="456"/>
    </location>
</feature>
<keyword evidence="1" id="KW-0175">Coiled coil</keyword>
<evidence type="ECO:0000313" key="4">
    <source>
        <dbReference type="EMBL" id="KAJ4147276.1"/>
    </source>
</evidence>
<organism evidence="4 5">
    <name type="scientific">Akanthomyces muscarius</name>
    <name type="common">Entomopathogenic fungus</name>
    <name type="synonym">Lecanicillium muscarium</name>
    <dbReference type="NCBI Taxonomy" id="2231603"/>
    <lineage>
        <taxon>Eukaryota</taxon>
        <taxon>Fungi</taxon>
        <taxon>Dikarya</taxon>
        <taxon>Ascomycota</taxon>
        <taxon>Pezizomycotina</taxon>
        <taxon>Sordariomycetes</taxon>
        <taxon>Hypocreomycetidae</taxon>
        <taxon>Hypocreales</taxon>
        <taxon>Cordycipitaceae</taxon>
        <taxon>Akanthomyces</taxon>
    </lineage>
</organism>
<gene>
    <name evidence="4" type="ORF">LMH87_001811</name>
</gene>
<feature type="region of interest" description="Disordered" evidence="2">
    <location>
        <begin position="1"/>
        <end position="51"/>
    </location>
</feature>
<proteinExistence type="predicted"/>
<feature type="region of interest" description="Disordered" evidence="2">
    <location>
        <begin position="534"/>
        <end position="562"/>
    </location>
</feature>
<keyword evidence="3" id="KW-1133">Transmembrane helix</keyword>
<name>A0A9W8UGH4_AKAMU</name>
<comment type="caution">
    <text evidence="4">The sequence shown here is derived from an EMBL/GenBank/DDBJ whole genome shotgun (WGS) entry which is preliminary data.</text>
</comment>
<dbReference type="EMBL" id="JAJHUN010000010">
    <property type="protein sequence ID" value="KAJ4147276.1"/>
    <property type="molecule type" value="Genomic_DNA"/>
</dbReference>
<feature type="compositionally biased region" description="Polar residues" evidence="2">
    <location>
        <begin position="1"/>
        <end position="14"/>
    </location>
</feature>
<keyword evidence="3" id="KW-0472">Membrane</keyword>
<keyword evidence="5" id="KW-1185">Reference proteome</keyword>
<evidence type="ECO:0000256" key="3">
    <source>
        <dbReference type="SAM" id="Phobius"/>
    </source>
</evidence>
<feature type="transmembrane region" description="Helical" evidence="3">
    <location>
        <begin position="494"/>
        <end position="514"/>
    </location>
</feature>
<dbReference type="RefSeq" id="XP_056050217.1">
    <property type="nucleotide sequence ID" value="XM_056193151.1"/>
</dbReference>
<accession>A0A9W8UGH4</accession>
<sequence length="598" mass="68265">MSSRLAHTTANPQGSGHPDGPIPDTAFASEERQDLSGTKEDARAEQGVDQHDPYAALLTSNNLVKIMEEIRDGQETIKEVMMEKMDPYRDISGLAKEIWTKFWYAPEDDIEFGLPRHSLSGKRFFQELMPFPIYQEADHNENAGYESGSENGVVGIWQLFEDPGLRTSMDYADDLRAVLRDWVAESARHVSPWSDCLLTDGTLKSKILGQEKLWDDKWPAASNEFVRFVYPGVEVDDPFHYDPRCIENYAKYMPDRETDVPSCLSGVIIQIDIDQDARICAFIDFWEDAWNITIAKIDATVSVPLTAFENDEKLGELIFKTKRETLLSYFKVMKLLGLFLDSVRATPRSLEELSQHVKNPTLSDYWRESRRKYATESRTIISYNWDIVNKRQRDSAERVMAKLERTKNEVQSLMDEQFKAQAMTEAQKSRILNKYLMVFTFFTILFLPPTFVVAFFSNSLFNSPPNNAAPAASDSSAAAANTFLSGTDNIKTTFWISFAVVSAATYAFAGAMMLGTRVPSGKWRDLGRGVKRAVHEATRPAREEKSEDHEGHSEESTAVNEFAENIDREHRKWWPVWWRRKANRPGSRGSEIEMEDRV</sequence>
<keyword evidence="3" id="KW-0812">Transmembrane</keyword>
<protein>
    <submittedName>
        <fullName evidence="4">Uncharacterized protein</fullName>
    </submittedName>
</protein>
<evidence type="ECO:0000313" key="5">
    <source>
        <dbReference type="Proteomes" id="UP001144673"/>
    </source>
</evidence>
<dbReference type="Proteomes" id="UP001144673">
    <property type="component" value="Chromosome 3"/>
</dbReference>
<evidence type="ECO:0000256" key="1">
    <source>
        <dbReference type="SAM" id="Coils"/>
    </source>
</evidence>
<dbReference type="GeneID" id="80888970"/>
<evidence type="ECO:0000256" key="2">
    <source>
        <dbReference type="SAM" id="MobiDB-lite"/>
    </source>
</evidence>
<feature type="compositionally biased region" description="Basic and acidic residues" evidence="2">
    <location>
        <begin position="534"/>
        <end position="555"/>
    </location>
</feature>